<dbReference type="EMBL" id="AP026867">
    <property type="protein sequence ID" value="BDS15099.1"/>
    <property type="molecule type" value="Genomic_DNA"/>
</dbReference>
<accession>A0A916DVF8</accession>
<keyword evidence="2" id="KW-1185">Reference proteome</keyword>
<organism evidence="1 2">
    <name type="scientific">Aureispira anguillae</name>
    <dbReference type="NCBI Taxonomy" id="2864201"/>
    <lineage>
        <taxon>Bacteria</taxon>
        <taxon>Pseudomonadati</taxon>
        <taxon>Bacteroidota</taxon>
        <taxon>Saprospiria</taxon>
        <taxon>Saprospirales</taxon>
        <taxon>Saprospiraceae</taxon>
        <taxon>Aureispira</taxon>
    </lineage>
</organism>
<gene>
    <name evidence="1" type="ORF">AsAng_0058830</name>
</gene>
<evidence type="ECO:0000313" key="1">
    <source>
        <dbReference type="EMBL" id="BDS15099.1"/>
    </source>
</evidence>
<dbReference type="Proteomes" id="UP001060919">
    <property type="component" value="Chromosome"/>
</dbReference>
<dbReference type="KEGG" id="aup:AsAng_0058830"/>
<reference evidence="1" key="1">
    <citation type="submission" date="2022-09" db="EMBL/GenBank/DDBJ databases">
        <title>Aureispira anguillicida sp. nov., isolated from Leptocephalus of Japanese eel Anguilla japonica.</title>
        <authorList>
            <person name="Yuasa K."/>
            <person name="Mekata T."/>
            <person name="Ikunari K."/>
        </authorList>
    </citation>
    <scope>NUCLEOTIDE SEQUENCE</scope>
    <source>
        <strain evidence="1">EL160426</strain>
    </source>
</reference>
<proteinExistence type="predicted"/>
<name>A0A916DVF8_9BACT</name>
<protein>
    <submittedName>
        <fullName evidence="1">Uncharacterized protein</fullName>
    </submittedName>
</protein>
<dbReference type="AlphaFoldDB" id="A0A916DVF8"/>
<evidence type="ECO:0000313" key="2">
    <source>
        <dbReference type="Proteomes" id="UP001060919"/>
    </source>
</evidence>
<sequence length="53" mass="6401">MRILFLFKKYFVFFLVIKCKKVSKKIIKNLELLKNCFIFDLSLGKRENPNNNC</sequence>